<feature type="transmembrane region" description="Helical" evidence="1">
    <location>
        <begin position="6"/>
        <end position="25"/>
    </location>
</feature>
<keyword evidence="1" id="KW-0472">Membrane</keyword>
<organism evidence="2 3">
    <name type="scientific">Paracholeplasma manati</name>
    <dbReference type="NCBI Taxonomy" id="591373"/>
    <lineage>
        <taxon>Bacteria</taxon>
        <taxon>Bacillati</taxon>
        <taxon>Mycoplasmatota</taxon>
        <taxon>Mollicutes</taxon>
        <taxon>Acholeplasmatales</taxon>
        <taxon>Acholeplasmataceae</taxon>
        <taxon>Paracholeplasma</taxon>
    </lineage>
</organism>
<evidence type="ECO:0000313" key="2">
    <source>
        <dbReference type="EMBL" id="MCV2232137.1"/>
    </source>
</evidence>
<keyword evidence="1" id="KW-0812">Transmembrane</keyword>
<dbReference type="InterPro" id="IPR019629">
    <property type="entry name" value="Uncharacterised_HI1736/YgjV"/>
</dbReference>
<feature type="transmembrane region" description="Helical" evidence="1">
    <location>
        <begin position="37"/>
        <end position="68"/>
    </location>
</feature>
<comment type="caution">
    <text evidence="2">The sequence shown here is derived from an EMBL/GenBank/DDBJ whole genome shotgun (WGS) entry which is preliminary data.</text>
</comment>
<dbReference type="EMBL" id="JAOVQM010000003">
    <property type="protein sequence ID" value="MCV2232137.1"/>
    <property type="molecule type" value="Genomic_DNA"/>
</dbReference>
<sequence>MFNIDPTIVEIFGVTAGALVLISFLMKGERNIRLINIIGSVIFIVYGVMIGSLSVTLLNVGLTLVHIVKLSRKGETEV</sequence>
<name>A0ABT2Y5W8_9MOLU</name>
<proteinExistence type="predicted"/>
<dbReference type="Proteomes" id="UP001177160">
    <property type="component" value="Unassembled WGS sequence"/>
</dbReference>
<evidence type="ECO:0000256" key="1">
    <source>
        <dbReference type="SAM" id="Phobius"/>
    </source>
</evidence>
<evidence type="ECO:0000313" key="3">
    <source>
        <dbReference type="Proteomes" id="UP001177160"/>
    </source>
</evidence>
<protein>
    <submittedName>
        <fullName evidence="2">YgjV family protein</fullName>
    </submittedName>
</protein>
<dbReference type="RefSeq" id="WP_263608312.1">
    <property type="nucleotide sequence ID" value="NZ_JAOVQM010000003.1"/>
</dbReference>
<gene>
    <name evidence="2" type="ORF">N7548_04775</name>
</gene>
<reference evidence="2" key="1">
    <citation type="submission" date="2022-09" db="EMBL/GenBank/DDBJ databases">
        <title>Novel Mycoplasma species identified in domestic and wild animals.</title>
        <authorList>
            <person name="Volokhov D.V."/>
            <person name="Furtak V.A."/>
            <person name="Zagorodnyaya T.A."/>
        </authorList>
    </citation>
    <scope>NUCLEOTIDE SEQUENCE</scope>
    <source>
        <strain evidence="2">Oakley</strain>
    </source>
</reference>
<keyword evidence="3" id="KW-1185">Reference proteome</keyword>
<accession>A0ABT2Y5W8</accession>
<keyword evidence="1" id="KW-1133">Transmembrane helix</keyword>
<dbReference type="Pfam" id="PF10688">
    <property type="entry name" value="Imp-YgjV"/>
    <property type="match status" value="1"/>
</dbReference>